<reference evidence="4 5" key="1">
    <citation type="submission" date="2015-10" db="EMBL/GenBank/DDBJ databases">
        <title>The world's first case of liver abscess caused by Pannonibacter phragmitetus.</title>
        <authorList>
            <person name="Ming D."/>
            <person name="Wang M."/>
            <person name="Zhou Y."/>
            <person name="Jiang T."/>
            <person name="Hu S."/>
        </authorList>
    </citation>
    <scope>NUCLEOTIDE SEQUENCE [LARGE SCALE GENOMIC DNA]</scope>
    <source>
        <strain evidence="4 5">31801</strain>
        <plasmid evidence="5">Plasmid p.p-1</plasmid>
    </source>
</reference>
<dbReference type="GO" id="GO:0016989">
    <property type="term" value="F:sigma factor antagonist activity"/>
    <property type="evidence" value="ECO:0007669"/>
    <property type="project" value="TreeGrafter"/>
</dbReference>
<feature type="transmembrane region" description="Helical" evidence="1">
    <location>
        <begin position="103"/>
        <end position="120"/>
    </location>
</feature>
<feature type="domain" description="FecR protein" evidence="2">
    <location>
        <begin position="132"/>
        <end position="223"/>
    </location>
</feature>
<evidence type="ECO:0000259" key="2">
    <source>
        <dbReference type="Pfam" id="PF04773"/>
    </source>
</evidence>
<sequence>MSPAPSTPPGEGPAHRTARDIEAEARAWFVDLLQTPTARKRAEFEAWRQADSAHAEAFRTIALAWEAAEAPGRRLAEAEGEALERYLQAMDARKARRRTTQRLTGLALALLAVLGGAIWLERPELFEDMRADYVSPRGSRTTITLADGSSVLLDAGSALAEDFTPGERRVRLLRGTAFFDVVRNETRPFTVSAAGGSITVLGTRFDVRLQEGGGTVTLDHGSVSVTAEGAEAVLKPGEQVDFGGKGVSAPRPVDLDETLAWRNGRFVFYRASLGSVLQEIGRYRKGRILVTSDALASEMVSGSFSLDDTDAALAALQSSVGFRITSLAGRLTVISR</sequence>
<dbReference type="InterPro" id="IPR012373">
    <property type="entry name" value="Ferrdict_sens_TM"/>
</dbReference>
<organism evidence="4 5">
    <name type="scientific">Pannonibacter phragmitetus</name>
    <dbReference type="NCBI Taxonomy" id="121719"/>
    <lineage>
        <taxon>Bacteria</taxon>
        <taxon>Pseudomonadati</taxon>
        <taxon>Pseudomonadota</taxon>
        <taxon>Alphaproteobacteria</taxon>
        <taxon>Hyphomicrobiales</taxon>
        <taxon>Stappiaceae</taxon>
        <taxon>Pannonibacter</taxon>
    </lineage>
</organism>
<evidence type="ECO:0000313" key="4">
    <source>
        <dbReference type="EMBL" id="ALV30510.1"/>
    </source>
</evidence>
<dbReference type="InterPro" id="IPR006860">
    <property type="entry name" value="FecR"/>
</dbReference>
<gene>
    <name evidence="4" type="ORF">APZ00_25100</name>
</gene>
<dbReference type="Pfam" id="PF16220">
    <property type="entry name" value="DUF4880"/>
    <property type="match status" value="1"/>
</dbReference>
<proteinExistence type="predicted"/>
<dbReference type="PIRSF" id="PIRSF018266">
    <property type="entry name" value="FecR"/>
    <property type="match status" value="1"/>
</dbReference>
<dbReference type="Pfam" id="PF04773">
    <property type="entry name" value="FecR"/>
    <property type="match status" value="1"/>
</dbReference>
<geneLocation type="plasmid" evidence="4 5">
    <name>p.p-1</name>
</geneLocation>
<protein>
    <submittedName>
        <fullName evidence="4">Fe2+-dicitrate sensor, membrane component</fullName>
    </submittedName>
</protein>
<keyword evidence="1" id="KW-0812">Transmembrane</keyword>
<evidence type="ECO:0000256" key="1">
    <source>
        <dbReference type="SAM" id="Phobius"/>
    </source>
</evidence>
<dbReference type="PANTHER" id="PTHR30273">
    <property type="entry name" value="PERIPLASMIC SIGNAL SENSOR AND SIGMA FACTOR ACTIVATOR FECR-RELATED"/>
    <property type="match status" value="1"/>
</dbReference>
<name>A0A0U3FVW5_9HYPH</name>
<evidence type="ECO:0000259" key="3">
    <source>
        <dbReference type="Pfam" id="PF16220"/>
    </source>
</evidence>
<keyword evidence="1" id="KW-1133">Transmembrane helix</keyword>
<evidence type="ECO:0000313" key="5">
    <source>
        <dbReference type="Proteomes" id="UP000064921"/>
    </source>
</evidence>
<keyword evidence="1" id="KW-0472">Membrane</keyword>
<keyword evidence="4" id="KW-0614">Plasmid</keyword>
<dbReference type="PANTHER" id="PTHR30273:SF2">
    <property type="entry name" value="PROTEIN FECR"/>
    <property type="match status" value="1"/>
</dbReference>
<dbReference type="EMBL" id="CP013069">
    <property type="protein sequence ID" value="ALV30510.1"/>
    <property type="molecule type" value="Genomic_DNA"/>
</dbReference>
<keyword evidence="5" id="KW-1185">Reference proteome</keyword>
<dbReference type="Gene3D" id="2.60.120.1440">
    <property type="match status" value="1"/>
</dbReference>
<dbReference type="InterPro" id="IPR032623">
    <property type="entry name" value="FecR_N"/>
</dbReference>
<dbReference type="Gene3D" id="3.55.50.30">
    <property type="match status" value="1"/>
</dbReference>
<dbReference type="KEGG" id="pphr:APZ00_25100"/>
<accession>A0A0U3FVW5</accession>
<feature type="domain" description="FecR N-terminal" evidence="3">
    <location>
        <begin position="24"/>
        <end position="60"/>
    </location>
</feature>
<dbReference type="RefSeq" id="WP_058901043.1">
    <property type="nucleotide sequence ID" value="NZ_CP013069.1"/>
</dbReference>
<dbReference type="eggNOG" id="COG3712">
    <property type="taxonomic scope" value="Bacteria"/>
</dbReference>
<dbReference type="Proteomes" id="UP000064921">
    <property type="component" value="Plasmid p.p-1"/>
</dbReference>
<dbReference type="AlphaFoldDB" id="A0A0U3FVW5"/>